<name>A0A5B9EE61_9BACT</name>
<sequence>MRCKNSIKSIMLLMLTMTAASLLGQDSGIVKVQPTKTPPTLPVLYRHFLAYQLHLERRADALKQAGKNGEDFRTHFQMRLGFSNGEFEKLHTSALHLEKALQEKDAEARKIIKDAHAGIPKSPLPKGFVIPPPPPRLKELQAERDDAINSEIETLQKSLTPADKEKLETFLKKDFAPAVTVGTLPDHISQPSMLSRRVK</sequence>
<dbReference type="AlphaFoldDB" id="A0A5B9EE61"/>
<feature type="chain" id="PRO_5022749717" description="Periplasmic heavy metal sensor" evidence="1">
    <location>
        <begin position="25"/>
        <end position="199"/>
    </location>
</feature>
<evidence type="ECO:0000313" key="2">
    <source>
        <dbReference type="EMBL" id="QEE30322.1"/>
    </source>
</evidence>
<dbReference type="RefSeq" id="WP_147649591.1">
    <property type="nucleotide sequence ID" value="NZ_CP042806.1"/>
</dbReference>
<dbReference type="EMBL" id="CP042806">
    <property type="protein sequence ID" value="QEE30322.1"/>
    <property type="molecule type" value="Genomic_DNA"/>
</dbReference>
<gene>
    <name evidence="2" type="ORF">FTW19_21460</name>
</gene>
<proteinExistence type="predicted"/>
<accession>A0A5B9EE61</accession>
<protein>
    <recommendedName>
        <fullName evidence="4">Periplasmic heavy metal sensor</fullName>
    </recommendedName>
</protein>
<keyword evidence="3" id="KW-1185">Reference proteome</keyword>
<evidence type="ECO:0008006" key="4">
    <source>
        <dbReference type="Google" id="ProtNLM"/>
    </source>
</evidence>
<keyword evidence="1" id="KW-0732">Signal</keyword>
<dbReference type="KEGG" id="talb:FTW19_21460"/>
<evidence type="ECO:0000256" key="1">
    <source>
        <dbReference type="SAM" id="SignalP"/>
    </source>
</evidence>
<feature type="signal peptide" evidence="1">
    <location>
        <begin position="1"/>
        <end position="24"/>
    </location>
</feature>
<reference evidence="2 3" key="1">
    <citation type="submission" date="2019-08" db="EMBL/GenBank/DDBJ databases">
        <title>Complete genome sequence of Terriglobus albidus strain ORNL.</title>
        <authorList>
            <person name="Podar M."/>
        </authorList>
    </citation>
    <scope>NUCLEOTIDE SEQUENCE [LARGE SCALE GENOMIC DNA]</scope>
    <source>
        <strain evidence="2 3">ORNL</strain>
    </source>
</reference>
<evidence type="ECO:0000313" key="3">
    <source>
        <dbReference type="Proteomes" id="UP000321820"/>
    </source>
</evidence>
<dbReference type="Proteomes" id="UP000321820">
    <property type="component" value="Chromosome"/>
</dbReference>
<organism evidence="2 3">
    <name type="scientific">Terriglobus albidus</name>
    <dbReference type="NCBI Taxonomy" id="1592106"/>
    <lineage>
        <taxon>Bacteria</taxon>
        <taxon>Pseudomonadati</taxon>
        <taxon>Acidobacteriota</taxon>
        <taxon>Terriglobia</taxon>
        <taxon>Terriglobales</taxon>
        <taxon>Acidobacteriaceae</taxon>
        <taxon>Terriglobus</taxon>
    </lineage>
</organism>